<dbReference type="RefSeq" id="WP_013566682.1">
    <property type="nucleotide sequence ID" value="NC_014963.1"/>
</dbReference>
<dbReference type="EMBL" id="CP002467">
    <property type="protein sequence ID" value="ADV80949.1"/>
    <property type="molecule type" value="Genomic_DNA"/>
</dbReference>
<dbReference type="SUPFAM" id="SSF46689">
    <property type="entry name" value="Homeodomain-like"/>
    <property type="match status" value="1"/>
</dbReference>
<dbReference type="KEGG" id="tsa:AciPR4_0108"/>
<gene>
    <name evidence="4" type="ordered locus">AciPR4_0108</name>
</gene>
<accession>E8UZ04</accession>
<dbReference type="OrthoDB" id="9814703at2"/>
<name>E8UZ04_TERSS</name>
<dbReference type="GO" id="GO:0003700">
    <property type="term" value="F:DNA-binding transcription factor activity"/>
    <property type="evidence" value="ECO:0007669"/>
    <property type="project" value="TreeGrafter"/>
</dbReference>
<dbReference type="HOGENOM" id="CLU_069356_27_1_0"/>
<proteinExistence type="predicted"/>
<dbReference type="PANTHER" id="PTHR30055:SF146">
    <property type="entry name" value="HTH-TYPE TRANSCRIPTIONAL DUAL REGULATOR CECR"/>
    <property type="match status" value="1"/>
</dbReference>
<feature type="domain" description="HTH tetR-type" evidence="3">
    <location>
        <begin position="15"/>
        <end position="75"/>
    </location>
</feature>
<dbReference type="PRINTS" id="PR00455">
    <property type="entry name" value="HTHTETR"/>
</dbReference>
<evidence type="ECO:0000256" key="2">
    <source>
        <dbReference type="PROSITE-ProRule" id="PRU00335"/>
    </source>
</evidence>
<evidence type="ECO:0000313" key="5">
    <source>
        <dbReference type="Proteomes" id="UP000006844"/>
    </source>
</evidence>
<dbReference type="AlphaFoldDB" id="E8UZ04"/>
<dbReference type="Pfam" id="PF14246">
    <property type="entry name" value="TetR_C_7"/>
    <property type="match status" value="1"/>
</dbReference>
<keyword evidence="1 2" id="KW-0238">DNA-binding</keyword>
<evidence type="ECO:0000256" key="1">
    <source>
        <dbReference type="ARBA" id="ARBA00023125"/>
    </source>
</evidence>
<dbReference type="Proteomes" id="UP000006844">
    <property type="component" value="Chromosome"/>
</dbReference>
<dbReference type="Gene3D" id="1.10.10.60">
    <property type="entry name" value="Homeodomain-like"/>
    <property type="match status" value="1"/>
</dbReference>
<dbReference type="Pfam" id="PF00440">
    <property type="entry name" value="TetR_N"/>
    <property type="match status" value="1"/>
</dbReference>
<feature type="DNA-binding region" description="H-T-H motif" evidence="2">
    <location>
        <begin position="38"/>
        <end position="57"/>
    </location>
</feature>
<dbReference type="eggNOG" id="COG1309">
    <property type="taxonomic scope" value="Bacteria"/>
</dbReference>
<protein>
    <submittedName>
        <fullName evidence="4">Regulatory protein TetR</fullName>
    </submittedName>
</protein>
<evidence type="ECO:0000259" key="3">
    <source>
        <dbReference type="PROSITE" id="PS50977"/>
    </source>
</evidence>
<evidence type="ECO:0000313" key="4">
    <source>
        <dbReference type="EMBL" id="ADV80949.1"/>
    </source>
</evidence>
<dbReference type="PANTHER" id="PTHR30055">
    <property type="entry name" value="HTH-TYPE TRANSCRIPTIONAL REGULATOR RUTR"/>
    <property type="match status" value="1"/>
</dbReference>
<dbReference type="InterPro" id="IPR039536">
    <property type="entry name" value="TetR_C_Proteobacteria"/>
</dbReference>
<dbReference type="InterPro" id="IPR050109">
    <property type="entry name" value="HTH-type_TetR-like_transc_reg"/>
</dbReference>
<dbReference type="InterPro" id="IPR009057">
    <property type="entry name" value="Homeodomain-like_sf"/>
</dbReference>
<sequence length="222" mass="25400">MKRLSKDNPKVALMSRKRFAIVRAAQAAFLEGGYAKTPMDKIAKAADVGIKTLYRHFDNKDDLFSAVMQAACNPEAFNELSGEWDQGEESSERPWFSKAPRSALPAAGVEYLKHILSKEQLALYRVVIQDAHKFPELGRRYQEQVIDHTHDEFVRYLKRWTPLEKWQVKNKLDAAATFSALLRAGIYEDALFHLRIFSDSEIESHAHTAATKMLTLLSSRRF</sequence>
<dbReference type="GO" id="GO:0000976">
    <property type="term" value="F:transcription cis-regulatory region binding"/>
    <property type="evidence" value="ECO:0007669"/>
    <property type="project" value="TreeGrafter"/>
</dbReference>
<organism evidence="4 5">
    <name type="scientific">Terriglobus saanensis (strain ATCC BAA-1853 / DSM 23119 / SP1PR4)</name>
    <dbReference type="NCBI Taxonomy" id="401053"/>
    <lineage>
        <taxon>Bacteria</taxon>
        <taxon>Pseudomonadati</taxon>
        <taxon>Acidobacteriota</taxon>
        <taxon>Terriglobia</taxon>
        <taxon>Terriglobales</taxon>
        <taxon>Acidobacteriaceae</taxon>
        <taxon>Terriglobus</taxon>
    </lineage>
</organism>
<keyword evidence="5" id="KW-1185">Reference proteome</keyword>
<dbReference type="InterPro" id="IPR001647">
    <property type="entry name" value="HTH_TetR"/>
</dbReference>
<dbReference type="Gene3D" id="1.10.357.10">
    <property type="entry name" value="Tetracycline Repressor, domain 2"/>
    <property type="match status" value="1"/>
</dbReference>
<dbReference type="PROSITE" id="PS50977">
    <property type="entry name" value="HTH_TETR_2"/>
    <property type="match status" value="1"/>
</dbReference>
<reference evidence="4 5" key="1">
    <citation type="journal article" date="2012" name="Stand. Genomic Sci.">
        <title>Complete genome sequence of Terriglobus saanensis type strain SP1PR4(T), an Acidobacteria from tundra soil.</title>
        <authorList>
            <person name="Rawat S.R."/>
            <person name="Mannisto M.K."/>
            <person name="Starovoytov V."/>
            <person name="Goodwin L."/>
            <person name="Nolan M."/>
            <person name="Hauser L."/>
            <person name="Land M."/>
            <person name="Davenport K.W."/>
            <person name="Woyke T."/>
            <person name="Haggblom M.M."/>
        </authorList>
    </citation>
    <scope>NUCLEOTIDE SEQUENCE</scope>
    <source>
        <strain evidence="5">ATCC BAA-1853 / DSM 23119 / SP1PR4</strain>
    </source>
</reference>